<dbReference type="SMART" id="SM00516">
    <property type="entry name" value="SEC14"/>
    <property type="match status" value="1"/>
</dbReference>
<dbReference type="PROSITE" id="PS50191">
    <property type="entry name" value="CRAL_TRIO"/>
    <property type="match status" value="1"/>
</dbReference>
<reference evidence="2 3" key="1">
    <citation type="submission" date="2015-07" db="EMBL/GenBank/DDBJ databases">
        <title>The genome of the fungus Escovopsis weberi, a specialized disease agent of ant agriculture.</title>
        <authorList>
            <person name="de Man T.J."/>
            <person name="Stajich J.E."/>
            <person name="Kubicek C.P."/>
            <person name="Chenthamara K."/>
            <person name="Atanasova L."/>
            <person name="Druzhinina I.S."/>
            <person name="Birnbaum S."/>
            <person name="Barribeau S.M."/>
            <person name="Teiling C."/>
            <person name="Suen G."/>
            <person name="Currie C."/>
            <person name="Gerardo N.M."/>
        </authorList>
    </citation>
    <scope>NUCLEOTIDE SEQUENCE [LARGE SCALE GENOMIC DNA]</scope>
</reference>
<feature type="domain" description="CRAL-TRIO" evidence="1">
    <location>
        <begin position="198"/>
        <end position="343"/>
    </location>
</feature>
<dbReference type="InterPro" id="IPR036865">
    <property type="entry name" value="CRAL-TRIO_dom_sf"/>
</dbReference>
<dbReference type="InterPro" id="IPR011074">
    <property type="entry name" value="CRAL/TRIO_N_dom"/>
</dbReference>
<dbReference type="SUPFAM" id="SSF52087">
    <property type="entry name" value="CRAL/TRIO domain"/>
    <property type="match status" value="1"/>
</dbReference>
<proteinExistence type="predicted"/>
<protein>
    <submittedName>
        <fullName evidence="2">CRAL-TRIO domain-containing protein</fullName>
    </submittedName>
</protein>
<dbReference type="Proteomes" id="UP000053831">
    <property type="component" value="Unassembled WGS sequence"/>
</dbReference>
<dbReference type="GO" id="GO:0120010">
    <property type="term" value="P:intermembrane phospholipid transfer"/>
    <property type="evidence" value="ECO:0007669"/>
    <property type="project" value="EnsemblFungi"/>
</dbReference>
<dbReference type="OrthoDB" id="43460at2759"/>
<comment type="caution">
    <text evidence="2">The sequence shown here is derived from an EMBL/GenBank/DDBJ whole genome shotgun (WGS) entry which is preliminary data.</text>
</comment>
<evidence type="ECO:0000313" key="2">
    <source>
        <dbReference type="EMBL" id="KOS23375.1"/>
    </source>
</evidence>
<dbReference type="SMART" id="SM01100">
    <property type="entry name" value="CRAL_TRIO_N"/>
    <property type="match status" value="1"/>
</dbReference>
<name>A0A0M9VXS3_ESCWE</name>
<gene>
    <name evidence="2" type="ORF">ESCO_006555</name>
</gene>
<dbReference type="STRING" id="150374.A0A0M9VXS3"/>
<dbReference type="AlphaFoldDB" id="A0A0M9VXS3"/>
<dbReference type="CDD" id="cd00170">
    <property type="entry name" value="SEC14"/>
    <property type="match status" value="1"/>
</dbReference>
<organism evidence="2 3">
    <name type="scientific">Escovopsis weberi</name>
    <dbReference type="NCBI Taxonomy" id="150374"/>
    <lineage>
        <taxon>Eukaryota</taxon>
        <taxon>Fungi</taxon>
        <taxon>Dikarya</taxon>
        <taxon>Ascomycota</taxon>
        <taxon>Pezizomycotina</taxon>
        <taxon>Sordariomycetes</taxon>
        <taxon>Hypocreomycetidae</taxon>
        <taxon>Hypocreales</taxon>
        <taxon>Hypocreaceae</taxon>
        <taxon>Escovopsis</taxon>
    </lineage>
</organism>
<dbReference type="Pfam" id="PF00650">
    <property type="entry name" value="CRAL_TRIO"/>
    <property type="match status" value="1"/>
</dbReference>
<evidence type="ECO:0000313" key="3">
    <source>
        <dbReference type="Proteomes" id="UP000053831"/>
    </source>
</evidence>
<keyword evidence="3" id="KW-1185">Reference proteome</keyword>
<dbReference type="PANTHER" id="PTHR46590:SF1">
    <property type="entry name" value="PHOSPHATIDYLINOSITOL TRANSFER PROTEIN CSR1"/>
    <property type="match status" value="1"/>
</dbReference>
<dbReference type="InterPro" id="IPR052432">
    <property type="entry name" value="PITP/CRAL-TRIO"/>
</dbReference>
<dbReference type="Pfam" id="PF03765">
    <property type="entry name" value="CRAL_TRIO_N"/>
    <property type="match status" value="1"/>
</dbReference>
<accession>A0A0M9VXS3</accession>
<dbReference type="InterPro" id="IPR036273">
    <property type="entry name" value="CRAL/TRIO_N_dom_sf"/>
</dbReference>
<dbReference type="InterPro" id="IPR001251">
    <property type="entry name" value="CRAL-TRIO_dom"/>
</dbReference>
<dbReference type="SUPFAM" id="SSF46938">
    <property type="entry name" value="CRAL/TRIO N-terminal domain"/>
    <property type="match status" value="1"/>
</dbReference>
<sequence>MSYDTETMPGRVGNLTPAQEEKLRKLWRAVFAVYGLVSSNDGNPVAAAKSRERQPTEDLETQKKKRFNMFRKKGGEKTPVAVEVSDDDKYSQGKHFQELLANNSPETLREAIWTMVKHDHPDALALRFLRARKWDVDKALIMMISTMIWRLHEMKVDVDVMKNGEGGAVANEKGAATDARTVMGRDFMSQIRMGKAFLHGIDKQGRPICVVRVRLHRQADQCEESLQQNVVYIIETARMMLTPPVDTATIVFDMTGFSMANMDYNGVKFVIKCFEANFPESLGAVLVHNAPWIFQGIWKVIRGWLDPVVASKVHFTNNKSELGEFIEPGRIIKELGGDEDWEYKYVEPVVGENDKMEDVETRDRLLKARDGLIKEFESATLQWIQTSDPETKRKIEAQRAGLADKLREDYWRLDPGDIGGDGTDGSTGDVS</sequence>
<dbReference type="PANTHER" id="PTHR46590">
    <property type="entry name" value="PHOSPHATIDYLINOSITOL TRANSFER PROTEIN CSR1-RELATED"/>
    <property type="match status" value="1"/>
</dbReference>
<dbReference type="EMBL" id="LGSR01000001">
    <property type="protein sequence ID" value="KOS23375.1"/>
    <property type="molecule type" value="Genomic_DNA"/>
</dbReference>
<dbReference type="Gene3D" id="3.40.525.10">
    <property type="entry name" value="CRAL-TRIO lipid binding domain"/>
    <property type="match status" value="1"/>
</dbReference>
<evidence type="ECO:0000259" key="1">
    <source>
        <dbReference type="PROSITE" id="PS50191"/>
    </source>
</evidence>